<proteinExistence type="predicted"/>
<dbReference type="RefSeq" id="WP_230369177.1">
    <property type="nucleotide sequence ID" value="NZ_WLYX01000001.1"/>
</dbReference>
<accession>A0A844GDM4</accession>
<dbReference type="Pfam" id="PF13018">
    <property type="entry name" value="ESPR"/>
    <property type="match status" value="1"/>
</dbReference>
<dbReference type="Proteomes" id="UP000446658">
    <property type="component" value="Unassembled WGS sequence"/>
</dbReference>
<protein>
    <recommendedName>
        <fullName evidence="1">ESPR domain-containing protein</fullName>
    </recommendedName>
</protein>
<dbReference type="InterPro" id="IPR024973">
    <property type="entry name" value="ESPR"/>
</dbReference>
<evidence type="ECO:0000259" key="1">
    <source>
        <dbReference type="Pfam" id="PF13018"/>
    </source>
</evidence>
<dbReference type="EMBL" id="WLYX01000001">
    <property type="protein sequence ID" value="MTD32675.1"/>
    <property type="molecule type" value="Genomic_DNA"/>
</dbReference>
<name>A0A844GDM4_9NEIS</name>
<sequence>MNHIYRLVWSKRHEKLVAVAETTNSAGKSGSGETMNDAVSLKSGAIGGAKSLKLAASKIAAALISTGCFWGLSAFSYATPVVYFQSFTLGEQYLQNTVNSYANGGTSDFTNIALSGLSAGTSSDCW</sequence>
<evidence type="ECO:0000313" key="3">
    <source>
        <dbReference type="Proteomes" id="UP000446658"/>
    </source>
</evidence>
<evidence type="ECO:0000313" key="2">
    <source>
        <dbReference type="EMBL" id="MTD32675.1"/>
    </source>
</evidence>
<organism evidence="2 3">
    <name type="scientific">Paludibacterium denitrificans</name>
    <dbReference type="NCBI Taxonomy" id="2675226"/>
    <lineage>
        <taxon>Bacteria</taxon>
        <taxon>Pseudomonadati</taxon>
        <taxon>Pseudomonadota</taxon>
        <taxon>Betaproteobacteria</taxon>
        <taxon>Neisseriales</taxon>
        <taxon>Chromobacteriaceae</taxon>
        <taxon>Paludibacterium</taxon>
    </lineage>
</organism>
<comment type="caution">
    <text evidence="2">The sequence shown here is derived from an EMBL/GenBank/DDBJ whole genome shotgun (WGS) entry which is preliminary data.</text>
</comment>
<dbReference type="AlphaFoldDB" id="A0A844GDM4"/>
<keyword evidence="3" id="KW-1185">Reference proteome</keyword>
<reference evidence="2 3" key="1">
    <citation type="submission" date="2019-11" db="EMBL/GenBank/DDBJ databases">
        <title>Draft genome sequence of Paludibacterium sp. dN18-1.</title>
        <authorList>
            <person name="Im W.-T."/>
        </authorList>
    </citation>
    <scope>NUCLEOTIDE SEQUENCE [LARGE SCALE GENOMIC DNA]</scope>
    <source>
        <strain evidence="3">dN 18-1</strain>
    </source>
</reference>
<gene>
    <name evidence="2" type="ORF">GKE73_03265</name>
</gene>
<feature type="domain" description="ESPR" evidence="1">
    <location>
        <begin position="1"/>
        <end position="43"/>
    </location>
</feature>